<name>A0A165G3X8_EXIGL</name>
<evidence type="ECO:0000313" key="4">
    <source>
        <dbReference type="Proteomes" id="UP000077266"/>
    </source>
</evidence>
<keyword evidence="2" id="KW-0812">Transmembrane</keyword>
<dbReference type="Proteomes" id="UP000077266">
    <property type="component" value="Unassembled WGS sequence"/>
</dbReference>
<feature type="compositionally biased region" description="Low complexity" evidence="1">
    <location>
        <begin position="391"/>
        <end position="401"/>
    </location>
</feature>
<gene>
    <name evidence="3" type="ORF">EXIGLDRAFT_838187</name>
</gene>
<feature type="region of interest" description="Disordered" evidence="1">
    <location>
        <begin position="51"/>
        <end position="89"/>
    </location>
</feature>
<protein>
    <submittedName>
        <fullName evidence="3">Uncharacterized protein</fullName>
    </submittedName>
</protein>
<evidence type="ECO:0000256" key="2">
    <source>
        <dbReference type="SAM" id="Phobius"/>
    </source>
</evidence>
<reference evidence="3 4" key="1">
    <citation type="journal article" date="2016" name="Mol. Biol. Evol.">
        <title>Comparative Genomics of Early-Diverging Mushroom-Forming Fungi Provides Insights into the Origins of Lignocellulose Decay Capabilities.</title>
        <authorList>
            <person name="Nagy L.G."/>
            <person name="Riley R."/>
            <person name="Tritt A."/>
            <person name="Adam C."/>
            <person name="Daum C."/>
            <person name="Floudas D."/>
            <person name="Sun H."/>
            <person name="Yadav J.S."/>
            <person name="Pangilinan J."/>
            <person name="Larsson K.H."/>
            <person name="Matsuura K."/>
            <person name="Barry K."/>
            <person name="Labutti K."/>
            <person name="Kuo R."/>
            <person name="Ohm R.A."/>
            <person name="Bhattacharya S.S."/>
            <person name="Shirouzu T."/>
            <person name="Yoshinaga Y."/>
            <person name="Martin F.M."/>
            <person name="Grigoriev I.V."/>
            <person name="Hibbett D.S."/>
        </authorList>
    </citation>
    <scope>NUCLEOTIDE SEQUENCE [LARGE SCALE GENOMIC DNA]</scope>
    <source>
        <strain evidence="3 4">HHB12029</strain>
    </source>
</reference>
<evidence type="ECO:0000256" key="1">
    <source>
        <dbReference type="SAM" id="MobiDB-lite"/>
    </source>
</evidence>
<feature type="region of interest" description="Disordered" evidence="1">
    <location>
        <begin position="391"/>
        <end position="447"/>
    </location>
</feature>
<feature type="region of interest" description="Disordered" evidence="1">
    <location>
        <begin position="279"/>
        <end position="313"/>
    </location>
</feature>
<organism evidence="3 4">
    <name type="scientific">Exidia glandulosa HHB12029</name>
    <dbReference type="NCBI Taxonomy" id="1314781"/>
    <lineage>
        <taxon>Eukaryota</taxon>
        <taxon>Fungi</taxon>
        <taxon>Dikarya</taxon>
        <taxon>Basidiomycota</taxon>
        <taxon>Agaricomycotina</taxon>
        <taxon>Agaricomycetes</taxon>
        <taxon>Auriculariales</taxon>
        <taxon>Exidiaceae</taxon>
        <taxon>Exidia</taxon>
    </lineage>
</organism>
<evidence type="ECO:0000313" key="3">
    <source>
        <dbReference type="EMBL" id="KZV89948.1"/>
    </source>
</evidence>
<sequence>MSFFHRARPIPHSITSTSQAARTLCTQGRQPRGMQHRFASSWHSRLGIDVDVGGKKSTTTNTTVSSANGEQGGEDVSEGGQDQTRSIVSSKCTSTNSSIHEVYFLLGDEDSVADVAERVKATCSAIVSSAVAVNYTYTSGSDIEISSESWEIIQWYRGSTFALALEGYNSTDTPMPALDSPFFTCLNTTISNNLPLLPNPMILKSHSGWHPNPQSSKGGEIGVIIIICLVSVALAPVIVPTALFLLGLVLLGIVAVVCWCLEMCCTCCGLVSWSDGDGDAETPKPQSPVVTRMPTPTKRMTRGAEKGGSQAYDSSYAGDSLRFPPDAVIARSVNDWDTFRLLTGSHYHYDASIMARAYHTSQISSSYNNDNIEIMPPKRLTLSEAKSVLETRTSTTVTLRGTEVESQGDKNPIADSDSDSAESDSADSDSITSTKHLLVSRNADDLV</sequence>
<dbReference type="OrthoDB" id="3365917at2759"/>
<accession>A0A165G3X8</accession>
<keyword evidence="4" id="KW-1185">Reference proteome</keyword>
<proteinExistence type="predicted"/>
<feature type="compositionally biased region" description="Low complexity" evidence="1">
    <location>
        <begin position="55"/>
        <end position="69"/>
    </location>
</feature>
<dbReference type="EMBL" id="KV426060">
    <property type="protein sequence ID" value="KZV89948.1"/>
    <property type="molecule type" value="Genomic_DNA"/>
</dbReference>
<dbReference type="AlphaFoldDB" id="A0A165G3X8"/>
<keyword evidence="2" id="KW-0472">Membrane</keyword>
<keyword evidence="2" id="KW-1133">Transmembrane helix</keyword>
<feature type="compositionally biased region" description="Acidic residues" evidence="1">
    <location>
        <begin position="416"/>
        <end position="427"/>
    </location>
</feature>
<feature type="transmembrane region" description="Helical" evidence="2">
    <location>
        <begin position="224"/>
        <end position="257"/>
    </location>
</feature>
<dbReference type="InParanoid" id="A0A165G3X8"/>
<feature type="region of interest" description="Disordered" evidence="1">
    <location>
        <begin position="1"/>
        <end position="20"/>
    </location>
</feature>
<feature type="compositionally biased region" description="Polar residues" evidence="1">
    <location>
        <begin position="80"/>
        <end position="89"/>
    </location>
</feature>